<evidence type="ECO:0000313" key="3">
    <source>
        <dbReference type="Proteomes" id="UP000307999"/>
    </source>
</evidence>
<dbReference type="PANTHER" id="PTHR46580:SF4">
    <property type="entry name" value="ATP_GTP-BINDING PROTEIN"/>
    <property type="match status" value="1"/>
</dbReference>
<reference evidence="2 3" key="1">
    <citation type="submission" date="2019-04" db="EMBL/GenBank/DDBJ databases">
        <title>Thalassotalea guangxiensis sp. nov., isolated from sediment of the coastal wetland.</title>
        <authorList>
            <person name="Zheng S."/>
            <person name="Zhang D."/>
        </authorList>
    </citation>
    <scope>NUCLEOTIDE SEQUENCE [LARGE SCALE GENOMIC DNA]</scope>
    <source>
        <strain evidence="2 3">ZS-4</strain>
    </source>
</reference>
<dbReference type="RefSeq" id="WP_136735508.1">
    <property type="nucleotide sequence ID" value="NZ_SWDB01000017.1"/>
</dbReference>
<proteinExistence type="predicted"/>
<protein>
    <submittedName>
        <fullName evidence="2">VCBS repeat-containing protein</fullName>
    </submittedName>
</protein>
<dbReference type="EMBL" id="SWDB01000017">
    <property type="protein sequence ID" value="TKB45643.1"/>
    <property type="molecule type" value="Genomic_DNA"/>
</dbReference>
<sequence>MKLITKLATLSAIVIAVSTLVTFSDRLYSKAYPIMAALSSNPTGNIRFELADDDKNQTREIIAQWYELEKHRQGGKFQSHGWWPWGVGGFDYDNDGDIDLYLSHHGKPGGKILVNQLQQSGTLTFTDLQTLAPDLPFLPGADDKPKFFDFDGDGWLDIAGLSDESKPDYLFNQQGSNFSARGKGYTLRPLSKPVDIADINLDGYLDLDGGPKGVWIYEPANKSFRQDTAITAIEPPGLPEKYQNLTEKHKASNKKNRFFRAKYYQYFPTHQYGLSANLIDLNFDGLGDMIIAGSASYGGDKMGHYLLRTEQGNFKGANQLLGLPENAVPIYYGDINNDHLDDLLVVGDEHSGWYLNSLQGFKFHETAMQGFLKKRAPYLIRAYPVDFDGDGDPDFVMNNPRGKITEVFENLGNGKFTRILFSKSWGANPVYIVDIDNDGDQDLILGGNNVDNDTRLSIFLNETPINSNSVTIYPRYKIPNIYGVGAIIKLYLSDSESQKKQTLIEKARWNGEPVTFFIGSAEQVNVEITYPDNKKTRFDGLSANRVYTLNYNGLVEGGYHAATYSKGAQSENARP</sequence>
<dbReference type="SUPFAM" id="SSF69318">
    <property type="entry name" value="Integrin alpha N-terminal domain"/>
    <property type="match status" value="2"/>
</dbReference>
<gene>
    <name evidence="2" type="ORF">E8M12_07700</name>
</gene>
<dbReference type="InterPro" id="IPR013517">
    <property type="entry name" value="FG-GAP"/>
</dbReference>
<keyword evidence="3" id="KW-1185">Reference proteome</keyword>
<evidence type="ECO:0000313" key="2">
    <source>
        <dbReference type="EMBL" id="TKB45643.1"/>
    </source>
</evidence>
<dbReference type="OrthoDB" id="5287961at2"/>
<comment type="caution">
    <text evidence="2">The sequence shown here is derived from an EMBL/GenBank/DDBJ whole genome shotgun (WGS) entry which is preliminary data.</text>
</comment>
<accession>A0A4U1B5K3</accession>
<dbReference type="InterPro" id="IPR028994">
    <property type="entry name" value="Integrin_alpha_N"/>
</dbReference>
<dbReference type="AlphaFoldDB" id="A0A4U1B5K3"/>
<keyword evidence="1" id="KW-0732">Signal</keyword>
<organism evidence="2 3">
    <name type="scientific">Thalassotalea mangrovi</name>
    <dbReference type="NCBI Taxonomy" id="2572245"/>
    <lineage>
        <taxon>Bacteria</taxon>
        <taxon>Pseudomonadati</taxon>
        <taxon>Pseudomonadota</taxon>
        <taxon>Gammaproteobacteria</taxon>
        <taxon>Alteromonadales</taxon>
        <taxon>Colwelliaceae</taxon>
        <taxon>Thalassotalea</taxon>
    </lineage>
</organism>
<dbReference type="Pfam" id="PF13517">
    <property type="entry name" value="FG-GAP_3"/>
    <property type="match status" value="3"/>
</dbReference>
<evidence type="ECO:0000256" key="1">
    <source>
        <dbReference type="ARBA" id="ARBA00022729"/>
    </source>
</evidence>
<dbReference type="Proteomes" id="UP000307999">
    <property type="component" value="Unassembled WGS sequence"/>
</dbReference>
<name>A0A4U1B5K3_9GAMM</name>
<dbReference type="PANTHER" id="PTHR46580">
    <property type="entry name" value="SENSOR KINASE-RELATED"/>
    <property type="match status" value="1"/>
</dbReference>